<evidence type="ECO:0000256" key="3">
    <source>
        <dbReference type="ARBA" id="ARBA00022833"/>
    </source>
</evidence>
<feature type="region of interest" description="Disordered" evidence="9">
    <location>
        <begin position="309"/>
        <end position="347"/>
    </location>
</feature>
<evidence type="ECO:0000313" key="11">
    <source>
        <dbReference type="EMBL" id="ASL70530.1"/>
    </source>
</evidence>
<dbReference type="GO" id="GO:0000122">
    <property type="term" value="P:negative regulation of transcription by RNA polymerase II"/>
    <property type="evidence" value="ECO:0007669"/>
    <property type="project" value="TreeGrafter"/>
</dbReference>
<feature type="region of interest" description="Disordered" evidence="9">
    <location>
        <begin position="164"/>
        <end position="236"/>
    </location>
</feature>
<protein>
    <submittedName>
        <fullName evidence="11">Nuclear receptor</fullName>
    </submittedName>
</protein>
<evidence type="ECO:0000256" key="2">
    <source>
        <dbReference type="ARBA" id="ARBA00022771"/>
    </source>
</evidence>
<dbReference type="PROSITE" id="PS00031">
    <property type="entry name" value="NUCLEAR_REC_DBD_1"/>
    <property type="match status" value="1"/>
</dbReference>
<dbReference type="InterPro" id="IPR001628">
    <property type="entry name" value="Znf_hrmn_rcpt"/>
</dbReference>
<feature type="compositionally biased region" description="Low complexity" evidence="9">
    <location>
        <begin position="311"/>
        <end position="330"/>
    </location>
</feature>
<dbReference type="GO" id="GO:0004879">
    <property type="term" value="F:nuclear receptor activity"/>
    <property type="evidence" value="ECO:0007669"/>
    <property type="project" value="TreeGrafter"/>
</dbReference>
<feature type="domain" description="Nuclear receptor" evidence="10">
    <location>
        <begin position="79"/>
        <end position="155"/>
    </location>
</feature>
<dbReference type="InterPro" id="IPR050234">
    <property type="entry name" value="Nuclear_hormone_rcpt_NR1"/>
</dbReference>
<keyword evidence="8" id="KW-0539">Nucleus</keyword>
<dbReference type="Pfam" id="PF00105">
    <property type="entry name" value="zf-C4"/>
    <property type="match status" value="1"/>
</dbReference>
<proteinExistence type="predicted"/>
<dbReference type="PANTHER" id="PTHR24082">
    <property type="entry name" value="NUCLEAR HORMONE RECEPTOR"/>
    <property type="match status" value="1"/>
</dbReference>
<feature type="compositionally biased region" description="Basic residues" evidence="9">
    <location>
        <begin position="200"/>
        <end position="210"/>
    </location>
</feature>
<dbReference type="Gene3D" id="1.10.565.10">
    <property type="entry name" value="Retinoid X Receptor"/>
    <property type="match status" value="1"/>
</dbReference>
<keyword evidence="5" id="KW-0238">DNA-binding</keyword>
<evidence type="ECO:0000256" key="6">
    <source>
        <dbReference type="ARBA" id="ARBA00023163"/>
    </source>
</evidence>
<feature type="compositionally biased region" description="Acidic residues" evidence="9">
    <location>
        <begin position="46"/>
        <end position="57"/>
    </location>
</feature>
<keyword evidence="1" id="KW-0479">Metal-binding</keyword>
<dbReference type="AlphaFoldDB" id="A0A221CAZ3"/>
<reference evidence="11" key="1">
    <citation type="journal article" date="2017" name="Gen. Comp. Endocrinol.">
        <title>Genome-wide identification of nuclear receptor (NR) genes and the evolutionary significance of the NR1O subfamily in the monogonont rotifer Brachionus spp.</title>
        <authorList>
            <person name="Kim D.H."/>
            <person name="Kim H.S."/>
            <person name="Hwang D.S."/>
            <person name="Kim H.J."/>
            <person name="Hagiwara A."/>
            <person name="Lee J.S."/>
            <person name="Jeong C.B."/>
        </authorList>
    </citation>
    <scope>NUCLEOTIDE SEQUENCE</scope>
</reference>
<dbReference type="PANTHER" id="PTHR24082:SF283">
    <property type="entry name" value="NUCLEAR HORMONE RECEPTOR HR96"/>
    <property type="match status" value="1"/>
</dbReference>
<feature type="compositionally biased region" description="Polar residues" evidence="9">
    <location>
        <begin position="60"/>
        <end position="72"/>
    </location>
</feature>
<accession>A0A221CAZ3</accession>
<keyword evidence="4" id="KW-0805">Transcription regulation</keyword>
<evidence type="ECO:0000256" key="8">
    <source>
        <dbReference type="ARBA" id="ARBA00023242"/>
    </source>
</evidence>
<evidence type="ECO:0000256" key="5">
    <source>
        <dbReference type="ARBA" id="ARBA00023125"/>
    </source>
</evidence>
<reference evidence="11" key="2">
    <citation type="submission" date="2017-06" db="EMBL/GenBank/DDBJ databases">
        <authorList>
            <person name="Kim H.J."/>
            <person name="Triplett B.A."/>
        </authorList>
    </citation>
    <scope>NUCLEOTIDE SEQUENCE</scope>
</reference>
<organism evidence="11">
    <name type="scientific">Brachionus calyciflorus</name>
    <dbReference type="NCBI Taxonomy" id="104777"/>
    <lineage>
        <taxon>Eukaryota</taxon>
        <taxon>Metazoa</taxon>
        <taxon>Spiralia</taxon>
        <taxon>Gnathifera</taxon>
        <taxon>Rotifera</taxon>
        <taxon>Eurotatoria</taxon>
        <taxon>Monogononta</taxon>
        <taxon>Pseudotrocha</taxon>
        <taxon>Ploima</taxon>
        <taxon>Brachionidae</taxon>
        <taxon>Brachionus</taxon>
    </lineage>
</organism>
<dbReference type="GO" id="GO:0045944">
    <property type="term" value="P:positive regulation of transcription by RNA polymerase II"/>
    <property type="evidence" value="ECO:0007669"/>
    <property type="project" value="TreeGrafter"/>
</dbReference>
<evidence type="ECO:0000256" key="9">
    <source>
        <dbReference type="SAM" id="MobiDB-lite"/>
    </source>
</evidence>
<keyword evidence="7 11" id="KW-0675">Receptor</keyword>
<dbReference type="SMART" id="SM00399">
    <property type="entry name" value="ZnF_C4"/>
    <property type="match status" value="1"/>
</dbReference>
<dbReference type="GO" id="GO:0000978">
    <property type="term" value="F:RNA polymerase II cis-regulatory region sequence-specific DNA binding"/>
    <property type="evidence" value="ECO:0007669"/>
    <property type="project" value="TreeGrafter"/>
</dbReference>
<dbReference type="EMBL" id="MF360846">
    <property type="protein sequence ID" value="ASL70530.1"/>
    <property type="molecule type" value="Genomic_DNA"/>
</dbReference>
<evidence type="ECO:0000259" key="10">
    <source>
        <dbReference type="PROSITE" id="PS51030"/>
    </source>
</evidence>
<evidence type="ECO:0000256" key="4">
    <source>
        <dbReference type="ARBA" id="ARBA00023015"/>
    </source>
</evidence>
<feature type="compositionally biased region" description="Polar residues" evidence="9">
    <location>
        <begin position="181"/>
        <end position="195"/>
    </location>
</feature>
<dbReference type="PROSITE" id="PS51030">
    <property type="entry name" value="NUCLEAR_REC_DBD_2"/>
    <property type="match status" value="1"/>
</dbReference>
<keyword evidence="2" id="KW-0863">Zinc-finger</keyword>
<dbReference type="SUPFAM" id="SSF57716">
    <property type="entry name" value="Glucocorticoid receptor-like (DNA-binding domain)"/>
    <property type="match status" value="1"/>
</dbReference>
<dbReference type="SUPFAM" id="SSF48508">
    <property type="entry name" value="Nuclear receptor ligand-binding domain"/>
    <property type="match status" value="1"/>
</dbReference>
<dbReference type="PRINTS" id="PR00047">
    <property type="entry name" value="STROIDFINGER"/>
</dbReference>
<evidence type="ECO:0000256" key="7">
    <source>
        <dbReference type="ARBA" id="ARBA00023170"/>
    </source>
</evidence>
<feature type="region of interest" description="Disordered" evidence="9">
    <location>
        <begin position="46"/>
        <end position="72"/>
    </location>
</feature>
<dbReference type="GO" id="GO:0008270">
    <property type="term" value="F:zinc ion binding"/>
    <property type="evidence" value="ECO:0007669"/>
    <property type="project" value="UniProtKB-KW"/>
</dbReference>
<feature type="compositionally biased region" description="Polar residues" evidence="9">
    <location>
        <begin position="218"/>
        <end position="236"/>
    </location>
</feature>
<keyword evidence="3" id="KW-0862">Zinc</keyword>
<evidence type="ECO:0000256" key="1">
    <source>
        <dbReference type="ARBA" id="ARBA00022723"/>
    </source>
</evidence>
<dbReference type="Gene3D" id="3.30.50.10">
    <property type="entry name" value="Erythroid Transcription Factor GATA-1, subunit A"/>
    <property type="match status" value="1"/>
</dbReference>
<dbReference type="InterPro" id="IPR035500">
    <property type="entry name" value="NHR-like_dom_sf"/>
</dbReference>
<dbReference type="GO" id="GO:0030154">
    <property type="term" value="P:cell differentiation"/>
    <property type="evidence" value="ECO:0007669"/>
    <property type="project" value="TreeGrafter"/>
</dbReference>
<dbReference type="InterPro" id="IPR013088">
    <property type="entry name" value="Znf_NHR/GATA"/>
</dbReference>
<keyword evidence="6" id="KW-0804">Transcription</keyword>
<sequence length="627" mass="72217">MGLNLAQNVLNTQMNPQQLQLHLELQNQLNKTKKLSEDDYEYYDEDEYDDELDDDEDQHNQSLSKSQNNNPNMKRPKGELACVVCGASANGYNFDAITCESCKAFFRRNAFRPLNLFRCSNNNQCEINIQTRKKCKKCRIVKCFNLGMRRDWIMTEMEREEKKRKIEENRKKKTTEVGCSAQDSMQNTDGNTIQASIVKPIRRRRRRRRHSLLDSKQCESPNQDLTNKKQVSHNNPLIHKQIQSPYSNLYYQQQQQQQQQQQEATNSQFYSSYPCTSTNTNAQIYYDNMIKQNEDNNKTLKKSVSNYSTLSPQSINSQTSQPTSNSSSPSLPCEQDNNKIPQQHKESTTTIDAIRKAFKQAIQLVKAHGQPKDSDNINDTVNLTELGVRRIIFYFKLISDFRNLNHELMIKLLKQNMMNIIQIHGINSYNKQDNTFKEPGTDDIPFAAESLQTVYGQEIYNKILSITINLYDLCHGDTVYIKLLMLIILFDPNNENLSNDEKLFIKSLQNKYMNLTYASLCDQFGCSSKANLVFKGMMFEVSKISDLGRWFEKTVVEKSDSEFVRPLMKEVFSFPSDHTPPSSIASSTTSSNNSVQSIGSVQIPSVQYQSTLVGDKIDIKQEAILHD</sequence>
<name>A0A221CAZ3_9BILA</name>